<protein>
    <submittedName>
        <fullName evidence="3">Uncharacterized protein</fullName>
    </submittedName>
</protein>
<evidence type="ECO:0000256" key="1">
    <source>
        <dbReference type="SAM" id="MobiDB-lite"/>
    </source>
</evidence>
<keyword evidence="2" id="KW-1133">Transmembrane helix</keyword>
<sequence length="598" mass="65483">MASTATDSSSQPRDVPGLTFVLVICVYLFVWLVSLALVFVFTKRESVALKKDIGALTQRLHFELDGPPVSNQHPVNSQQPQPINHHQQQQQQQQQKAANRYSLSVSQTLSQSQQQQQQQRPAGATARPQPPKLATSQLALSTKDDDSSRYPLVVPSTPETKNLIMALAKGEDSALDLFNDAALPTPLFNDNSDELTSDSFALNSTQKRSSVSNHSMQDSLKNYTTPPAVQVTDDARPNLLLRASAVPRIPNLWRRMFNISSAKFLAEDIDTAAKHEPDSPNRARFVEPLPPVTPLAARVHRLILAAIEADLKVLEARFKKDAVRYPPIILTFIGFELLAIFLFLFGSGLPSWPQGLPTLLLVVCSTLGLEILVSVLIRDLVSYLFMSDVPTSDECEITGATDGGTKEVGGFVEIWQKRRNSECSEHLGIYECEPPFANLRVQRDLKAERAVLILSLKRVQSRAPYSLHFQATTFRSKMSASEYICIPFIAPFTLLFAPAAKKSYGATKGSKMHVRAPPKSLGGALGLDEVEADDGNAVIINGYVRPTVWTVTAELRVPKSSGHGGAVGTGLDGVEGQDLNVVVRERSGTHETFVNVGV</sequence>
<dbReference type="SUPFAM" id="SSF81995">
    <property type="entry name" value="beta-sandwich domain of Sec23/24"/>
    <property type="match status" value="1"/>
</dbReference>
<gene>
    <name evidence="3" type="ORF">BCR33DRAFT_744696</name>
</gene>
<keyword evidence="2" id="KW-0812">Transmembrane</keyword>
<evidence type="ECO:0000313" key="4">
    <source>
        <dbReference type="Proteomes" id="UP000193642"/>
    </source>
</evidence>
<feature type="compositionally biased region" description="Low complexity" evidence="1">
    <location>
        <begin position="78"/>
        <end position="95"/>
    </location>
</feature>
<dbReference type="Proteomes" id="UP000193642">
    <property type="component" value="Unassembled WGS sequence"/>
</dbReference>
<feature type="transmembrane region" description="Helical" evidence="2">
    <location>
        <begin position="20"/>
        <end position="41"/>
    </location>
</feature>
<feature type="transmembrane region" description="Helical" evidence="2">
    <location>
        <begin position="327"/>
        <end position="346"/>
    </location>
</feature>
<feature type="compositionally biased region" description="Low complexity" evidence="1">
    <location>
        <begin position="102"/>
        <end position="119"/>
    </location>
</feature>
<evidence type="ECO:0000313" key="3">
    <source>
        <dbReference type="EMBL" id="ORY31147.1"/>
    </source>
</evidence>
<organism evidence="3 4">
    <name type="scientific">Rhizoclosmatium globosum</name>
    <dbReference type="NCBI Taxonomy" id="329046"/>
    <lineage>
        <taxon>Eukaryota</taxon>
        <taxon>Fungi</taxon>
        <taxon>Fungi incertae sedis</taxon>
        <taxon>Chytridiomycota</taxon>
        <taxon>Chytridiomycota incertae sedis</taxon>
        <taxon>Chytridiomycetes</taxon>
        <taxon>Chytridiales</taxon>
        <taxon>Chytriomycetaceae</taxon>
        <taxon>Rhizoclosmatium</taxon>
    </lineage>
</organism>
<keyword evidence="4" id="KW-1185">Reference proteome</keyword>
<evidence type="ECO:0000256" key="2">
    <source>
        <dbReference type="SAM" id="Phobius"/>
    </source>
</evidence>
<name>A0A1Y2B9I9_9FUNG</name>
<keyword evidence="2" id="KW-0472">Membrane</keyword>
<reference evidence="3 4" key="1">
    <citation type="submission" date="2016-07" db="EMBL/GenBank/DDBJ databases">
        <title>Pervasive Adenine N6-methylation of Active Genes in Fungi.</title>
        <authorList>
            <consortium name="DOE Joint Genome Institute"/>
            <person name="Mondo S.J."/>
            <person name="Dannebaum R.O."/>
            <person name="Kuo R.C."/>
            <person name="Labutti K."/>
            <person name="Haridas S."/>
            <person name="Kuo A."/>
            <person name="Salamov A."/>
            <person name="Ahrendt S.R."/>
            <person name="Lipzen A."/>
            <person name="Sullivan W."/>
            <person name="Andreopoulos W.B."/>
            <person name="Clum A."/>
            <person name="Lindquist E."/>
            <person name="Daum C."/>
            <person name="Ramamoorthy G.K."/>
            <person name="Gryganskyi A."/>
            <person name="Culley D."/>
            <person name="Magnuson J.K."/>
            <person name="James T.Y."/>
            <person name="O'Malley M.A."/>
            <person name="Stajich J.E."/>
            <person name="Spatafora J.W."/>
            <person name="Visel A."/>
            <person name="Grigoriev I.V."/>
        </authorList>
    </citation>
    <scope>NUCLEOTIDE SEQUENCE [LARGE SCALE GENOMIC DNA]</scope>
    <source>
        <strain evidence="3 4">JEL800</strain>
    </source>
</reference>
<accession>A0A1Y2B9I9</accession>
<feature type="transmembrane region" description="Helical" evidence="2">
    <location>
        <begin position="358"/>
        <end position="377"/>
    </location>
</feature>
<feature type="region of interest" description="Disordered" evidence="1">
    <location>
        <begin position="64"/>
        <end position="155"/>
    </location>
</feature>
<dbReference type="EMBL" id="MCGO01000079">
    <property type="protein sequence ID" value="ORY31147.1"/>
    <property type="molecule type" value="Genomic_DNA"/>
</dbReference>
<dbReference type="OrthoDB" id="2121671at2759"/>
<feature type="region of interest" description="Disordered" evidence="1">
    <location>
        <begin position="204"/>
        <end position="229"/>
    </location>
</feature>
<proteinExistence type="predicted"/>
<comment type="caution">
    <text evidence="3">The sequence shown here is derived from an EMBL/GenBank/DDBJ whole genome shotgun (WGS) entry which is preliminary data.</text>
</comment>
<dbReference type="AlphaFoldDB" id="A0A1Y2B9I9"/>
<feature type="compositionally biased region" description="Polar residues" evidence="1">
    <location>
        <begin position="204"/>
        <end position="227"/>
    </location>
</feature>